<dbReference type="PANTHER" id="PTHR32089:SF70">
    <property type="entry name" value="ENERGY TAXIS MODULATING METHYL ACCEPTING SENSORY TRANSDUCER"/>
    <property type="match status" value="1"/>
</dbReference>
<dbReference type="PANTHER" id="PTHR32089">
    <property type="entry name" value="METHYL-ACCEPTING CHEMOTAXIS PROTEIN MCPB"/>
    <property type="match status" value="1"/>
</dbReference>
<evidence type="ECO:0000313" key="9">
    <source>
        <dbReference type="Proteomes" id="UP000501602"/>
    </source>
</evidence>
<dbReference type="Pfam" id="PF12729">
    <property type="entry name" value="4HB_MCP_1"/>
    <property type="match status" value="1"/>
</dbReference>
<reference evidence="8 9" key="1">
    <citation type="submission" date="2020-04" db="EMBL/GenBank/DDBJ databases">
        <title>Ferrimonas sp. S7 isolated from sea water.</title>
        <authorList>
            <person name="Bae S.S."/>
            <person name="Baek K."/>
        </authorList>
    </citation>
    <scope>NUCLEOTIDE SEQUENCE [LARGE SCALE GENOMIC DNA]</scope>
    <source>
        <strain evidence="8 9">S7</strain>
    </source>
</reference>
<dbReference type="CDD" id="cd06225">
    <property type="entry name" value="HAMP"/>
    <property type="match status" value="1"/>
</dbReference>
<dbReference type="EMBL" id="CP051180">
    <property type="protein sequence ID" value="QIZ77828.1"/>
    <property type="molecule type" value="Genomic_DNA"/>
</dbReference>
<evidence type="ECO:0000256" key="3">
    <source>
        <dbReference type="ARBA" id="ARBA00029447"/>
    </source>
</evidence>
<gene>
    <name evidence="8" type="ORF">HER31_13530</name>
</gene>
<evidence type="ECO:0000259" key="7">
    <source>
        <dbReference type="PROSITE" id="PS50885"/>
    </source>
</evidence>
<dbReference type="PROSITE" id="PS50885">
    <property type="entry name" value="HAMP"/>
    <property type="match status" value="1"/>
</dbReference>
<dbReference type="AlphaFoldDB" id="A0A6H1UG77"/>
<dbReference type="Pfam" id="PF00672">
    <property type="entry name" value="HAMP"/>
    <property type="match status" value="1"/>
</dbReference>
<comment type="subcellular location">
    <subcellularLocation>
        <location evidence="1">Membrane</location>
    </subcellularLocation>
</comment>
<dbReference type="Gene3D" id="1.10.287.950">
    <property type="entry name" value="Methyl-accepting chemotaxis protein"/>
    <property type="match status" value="1"/>
</dbReference>
<keyword evidence="5" id="KW-0472">Membrane</keyword>
<dbReference type="GO" id="GO:0007165">
    <property type="term" value="P:signal transduction"/>
    <property type="evidence" value="ECO:0007669"/>
    <property type="project" value="UniProtKB-KW"/>
</dbReference>
<dbReference type="InterPro" id="IPR024478">
    <property type="entry name" value="HlyB_4HB_MCP"/>
</dbReference>
<evidence type="ECO:0000256" key="5">
    <source>
        <dbReference type="SAM" id="Phobius"/>
    </source>
</evidence>
<dbReference type="GO" id="GO:0016020">
    <property type="term" value="C:membrane"/>
    <property type="evidence" value="ECO:0007669"/>
    <property type="project" value="UniProtKB-SubCell"/>
</dbReference>
<evidence type="ECO:0000259" key="6">
    <source>
        <dbReference type="PROSITE" id="PS50111"/>
    </source>
</evidence>
<keyword evidence="2 4" id="KW-0807">Transducer</keyword>
<keyword evidence="5" id="KW-1133">Transmembrane helix</keyword>
<proteinExistence type="inferred from homology"/>
<feature type="domain" description="Methyl-accepting transducer" evidence="6">
    <location>
        <begin position="401"/>
        <end position="637"/>
    </location>
</feature>
<dbReference type="SUPFAM" id="SSF58104">
    <property type="entry name" value="Methyl-accepting chemotaxis protein (MCP) signaling domain"/>
    <property type="match status" value="1"/>
</dbReference>
<dbReference type="FunFam" id="1.10.287.950:FF:000001">
    <property type="entry name" value="Methyl-accepting chemotaxis sensory transducer"/>
    <property type="match status" value="1"/>
</dbReference>
<dbReference type="GO" id="GO:0006935">
    <property type="term" value="P:chemotaxis"/>
    <property type="evidence" value="ECO:0007669"/>
    <property type="project" value="UniProtKB-ARBA"/>
</dbReference>
<organism evidence="8 9">
    <name type="scientific">Ferrimonas lipolytica</name>
    <dbReference type="NCBI Taxonomy" id="2724191"/>
    <lineage>
        <taxon>Bacteria</taxon>
        <taxon>Pseudomonadati</taxon>
        <taxon>Pseudomonadota</taxon>
        <taxon>Gammaproteobacteria</taxon>
        <taxon>Alteromonadales</taxon>
        <taxon>Ferrimonadaceae</taxon>
        <taxon>Ferrimonas</taxon>
    </lineage>
</organism>
<dbReference type="InterPro" id="IPR004089">
    <property type="entry name" value="MCPsignal_dom"/>
</dbReference>
<keyword evidence="9" id="KW-1185">Reference proteome</keyword>
<evidence type="ECO:0000256" key="1">
    <source>
        <dbReference type="ARBA" id="ARBA00004370"/>
    </source>
</evidence>
<dbReference type="InterPro" id="IPR003660">
    <property type="entry name" value="HAMP_dom"/>
</dbReference>
<dbReference type="Pfam" id="PF00015">
    <property type="entry name" value="MCPsignal"/>
    <property type="match status" value="1"/>
</dbReference>
<name>A0A6H1UG77_9GAMM</name>
<feature type="transmembrane region" description="Helical" evidence="5">
    <location>
        <begin position="325"/>
        <end position="343"/>
    </location>
</feature>
<feature type="domain" description="HAMP" evidence="7">
    <location>
        <begin position="344"/>
        <end position="396"/>
    </location>
</feature>
<sequence length="673" mass="72788">MTLTVAKRIIGGFASVTLLLLLLGSLSWLDMQKVTRNTEGLLHFSLPAKDHATSIERLLSKQQVDLLNAYFSNNQSSNDNAQQSLDSHQAQLFEVLAQIEPLLSTAPDSLEVLIELKKQLDTFNQSGTALINAHNNALETQVQVQQTLEQLRISIDDTEYFLEDIIDLQDSNNLFEQEMAIEAGKLQNNITVLARSLVALSTINTLPQIDSLTIELQGSVQVLGQSRDKLIGLNNTLPIANDIDELVEAVTAIISNLSRNNGVWQQARRYVEHNQSAKQSLTANNVQAEALSMNVQRLNDQLFNATESAGDDTIDSILTSQQRTLVVMALSILLATTIGLFTIRSITRPLNQVNHTLTILAQGDLTAELDYRSKDEFGLLIANINTLVGSLRTLISSISDNANQLATAAEQTSAITTQTTSGIQAQRNQLEQVAAATIELSASASEVATSANDTLGEMKQADDETQRMKSLSNENSASLLELAQEVEQASMVINKLHEDSATIGSILDVIRGIADQTNLLALNAAIEAARAGEQGRGFAVVADEVRSLASRTQTSTTEIQNMIEALQLGAQQAVSAMSHGQAKAQSSVDKTNEVNQVLDSIADAVNRVYSAGNHIAQAAQQQNEVSMSISESINQVSGIAEENSTGAEQTASASHQVAQLSEQLRTRVRQFVI</sequence>
<protein>
    <submittedName>
        <fullName evidence="8">Methyl-accepting chemotaxis protein</fullName>
    </submittedName>
</protein>
<dbReference type="KEGG" id="fes:HER31_13530"/>
<keyword evidence="5" id="KW-0812">Transmembrane</keyword>
<dbReference type="RefSeq" id="WP_168661192.1">
    <property type="nucleotide sequence ID" value="NZ_CP051180.1"/>
</dbReference>
<dbReference type="Proteomes" id="UP000501602">
    <property type="component" value="Chromosome"/>
</dbReference>
<evidence type="ECO:0000256" key="2">
    <source>
        <dbReference type="ARBA" id="ARBA00023224"/>
    </source>
</evidence>
<comment type="similarity">
    <text evidence="3">Belongs to the methyl-accepting chemotaxis (MCP) protein family.</text>
</comment>
<dbReference type="SMART" id="SM00304">
    <property type="entry name" value="HAMP"/>
    <property type="match status" value="1"/>
</dbReference>
<evidence type="ECO:0000256" key="4">
    <source>
        <dbReference type="PROSITE-ProRule" id="PRU00284"/>
    </source>
</evidence>
<evidence type="ECO:0000313" key="8">
    <source>
        <dbReference type="EMBL" id="QIZ77828.1"/>
    </source>
</evidence>
<dbReference type="PROSITE" id="PS50111">
    <property type="entry name" value="CHEMOTAXIS_TRANSDUC_2"/>
    <property type="match status" value="1"/>
</dbReference>
<accession>A0A6H1UG77</accession>
<dbReference type="SMART" id="SM00283">
    <property type="entry name" value="MA"/>
    <property type="match status" value="1"/>
</dbReference>